<dbReference type="RefSeq" id="WP_219156473.1">
    <property type="nucleotide sequence ID" value="NZ_JAHWGL010000003.1"/>
</dbReference>
<reference evidence="1 2" key="1">
    <citation type="submission" date="2021-07" db="EMBL/GenBank/DDBJ databases">
        <title>Hymenobacter profundi sp. nov., isolated from deep-sea water.</title>
        <authorList>
            <person name="Kim M.K."/>
        </authorList>
    </citation>
    <scope>NUCLEOTIDE SEQUENCE [LARGE SCALE GENOMIC DNA]</scope>
    <source>
        <strain evidence="1 2">M2</strain>
    </source>
</reference>
<evidence type="ECO:0000313" key="1">
    <source>
        <dbReference type="EMBL" id="MBW3127288.1"/>
    </source>
</evidence>
<dbReference type="Proteomes" id="UP000826188">
    <property type="component" value="Unassembled WGS sequence"/>
</dbReference>
<keyword evidence="2" id="KW-1185">Reference proteome</keyword>
<evidence type="ECO:0000313" key="2">
    <source>
        <dbReference type="Proteomes" id="UP000826188"/>
    </source>
</evidence>
<proteinExistence type="predicted"/>
<organism evidence="1 2">
    <name type="scientific">Hymenobacter profundi</name>
    <dbReference type="NCBI Taxonomy" id="1982110"/>
    <lineage>
        <taxon>Bacteria</taxon>
        <taxon>Pseudomonadati</taxon>
        <taxon>Bacteroidota</taxon>
        <taxon>Cytophagia</taxon>
        <taxon>Cytophagales</taxon>
        <taxon>Hymenobacteraceae</taxon>
        <taxon>Hymenobacter</taxon>
    </lineage>
</organism>
<comment type="caution">
    <text evidence="1">The sequence shown here is derived from an EMBL/GenBank/DDBJ whole genome shotgun (WGS) entry which is preliminary data.</text>
</comment>
<sequence>MKRPVELPKEPLEASKMLYNLTLVKPVLLKMQQNGKTYVPLIKLILVTDTEEKRPTGKAIQQQLGISAAVYRRWLDLLYADFMALIATDADVLRFPDIEHVFYVKGQEEIVEVRCRLTVTPRVGEEVELWFLSAFAREGTFYVSRVTHEYLQDKTLIHITLQPGYYDAYFAHLLARALFEDRWPREAWGMSDYQQKELLRKLYPG</sequence>
<gene>
    <name evidence="1" type="ORF">KYK14_01885</name>
</gene>
<name>A0ABS6WWY1_9BACT</name>
<dbReference type="EMBL" id="JAHWGL010000003">
    <property type="protein sequence ID" value="MBW3127288.1"/>
    <property type="molecule type" value="Genomic_DNA"/>
</dbReference>
<protein>
    <submittedName>
        <fullName evidence="1">Uncharacterized protein</fullName>
    </submittedName>
</protein>
<accession>A0ABS6WWY1</accession>